<dbReference type="PANTHER" id="PTHR43214:SF43">
    <property type="entry name" value="TWO-COMPONENT RESPONSE REGULATOR"/>
    <property type="match status" value="1"/>
</dbReference>
<dbReference type="PROSITE" id="PS50110">
    <property type="entry name" value="RESPONSE_REGULATORY"/>
    <property type="match status" value="1"/>
</dbReference>
<dbReference type="AlphaFoldDB" id="A0A2S0RJA4"/>
<dbReference type="GO" id="GO:0000160">
    <property type="term" value="P:phosphorelay signal transduction system"/>
    <property type="evidence" value="ECO:0007669"/>
    <property type="project" value="InterPro"/>
</dbReference>
<dbReference type="GO" id="GO:0003677">
    <property type="term" value="F:DNA binding"/>
    <property type="evidence" value="ECO:0007669"/>
    <property type="project" value="UniProtKB-KW"/>
</dbReference>
<dbReference type="CDD" id="cd06170">
    <property type="entry name" value="LuxR_C_like"/>
    <property type="match status" value="1"/>
</dbReference>
<accession>A0A2S0RJA4</accession>
<dbReference type="InterPro" id="IPR016032">
    <property type="entry name" value="Sig_transdc_resp-reg_C-effctor"/>
</dbReference>
<dbReference type="PANTHER" id="PTHR43214">
    <property type="entry name" value="TWO-COMPONENT RESPONSE REGULATOR"/>
    <property type="match status" value="1"/>
</dbReference>
<feature type="domain" description="Response regulatory" evidence="5">
    <location>
        <begin position="5"/>
        <end position="121"/>
    </location>
</feature>
<keyword evidence="1 3" id="KW-0597">Phosphoprotein</keyword>
<evidence type="ECO:0000313" key="7">
    <source>
        <dbReference type="Proteomes" id="UP000244193"/>
    </source>
</evidence>
<dbReference type="InterPro" id="IPR001789">
    <property type="entry name" value="Sig_transdc_resp-reg_receiver"/>
</dbReference>
<name>A0A2S0RJA4_9FLAO</name>
<dbReference type="SMART" id="SM00448">
    <property type="entry name" value="REC"/>
    <property type="match status" value="1"/>
</dbReference>
<protein>
    <submittedName>
        <fullName evidence="6">DNA-binding response regulator</fullName>
    </submittedName>
</protein>
<evidence type="ECO:0000256" key="1">
    <source>
        <dbReference type="ARBA" id="ARBA00022553"/>
    </source>
</evidence>
<keyword evidence="7" id="KW-1185">Reference proteome</keyword>
<dbReference type="CDD" id="cd17535">
    <property type="entry name" value="REC_NarL-like"/>
    <property type="match status" value="1"/>
</dbReference>
<dbReference type="GO" id="GO:0006355">
    <property type="term" value="P:regulation of DNA-templated transcription"/>
    <property type="evidence" value="ECO:0007669"/>
    <property type="project" value="InterPro"/>
</dbReference>
<dbReference type="InterPro" id="IPR039420">
    <property type="entry name" value="WalR-like"/>
</dbReference>
<dbReference type="InterPro" id="IPR000792">
    <property type="entry name" value="Tscrpt_reg_LuxR_C"/>
</dbReference>
<sequence>MQPLEVILFEDNRHLRESLEMVINSDPALHCAASFANGSDAVTKMKKHNPDIVLMDIAMPRVDGIDATRQIKSVFPDAQILIQTVFSDDDYIFRAICAGASGYILKSTTPEGYIAALKDIGNGGSPMTPGIARRIVDLFRNAMPQTAANSKPLLSFREKEVLHALVDGKSYKMIAADLGLSLDTVKSHIKNIYAKLQVNSNTEAVARALRENL</sequence>
<evidence type="ECO:0000256" key="3">
    <source>
        <dbReference type="PROSITE-ProRule" id="PRU00169"/>
    </source>
</evidence>
<gene>
    <name evidence="6" type="ORF">HYN48_12330</name>
</gene>
<keyword evidence="2 6" id="KW-0238">DNA-binding</keyword>
<dbReference type="InterPro" id="IPR058245">
    <property type="entry name" value="NreC/VraR/RcsB-like_REC"/>
</dbReference>
<evidence type="ECO:0000259" key="5">
    <source>
        <dbReference type="PROSITE" id="PS50110"/>
    </source>
</evidence>
<dbReference type="Proteomes" id="UP000244193">
    <property type="component" value="Chromosome"/>
</dbReference>
<dbReference type="Gene3D" id="3.40.50.2300">
    <property type="match status" value="1"/>
</dbReference>
<dbReference type="Pfam" id="PF00072">
    <property type="entry name" value="Response_reg"/>
    <property type="match status" value="1"/>
</dbReference>
<reference evidence="6 7" key="1">
    <citation type="submission" date="2018-04" db="EMBL/GenBank/DDBJ databases">
        <title>Genome sequencing of Flavobacterium sp. HYN0048.</title>
        <authorList>
            <person name="Yi H."/>
            <person name="Baek C."/>
        </authorList>
    </citation>
    <scope>NUCLEOTIDE SEQUENCE [LARGE SCALE GENOMIC DNA]</scope>
    <source>
        <strain evidence="6 7">HYN0048</strain>
    </source>
</reference>
<dbReference type="PRINTS" id="PR00038">
    <property type="entry name" value="HTHLUXR"/>
</dbReference>
<evidence type="ECO:0000313" key="6">
    <source>
        <dbReference type="EMBL" id="AWA30802.1"/>
    </source>
</evidence>
<dbReference type="PROSITE" id="PS00622">
    <property type="entry name" value="HTH_LUXR_1"/>
    <property type="match status" value="1"/>
</dbReference>
<dbReference type="KEGG" id="fmg:HYN48_12330"/>
<proteinExistence type="predicted"/>
<dbReference type="PROSITE" id="PS50043">
    <property type="entry name" value="HTH_LUXR_2"/>
    <property type="match status" value="1"/>
</dbReference>
<feature type="domain" description="HTH luxR-type" evidence="4">
    <location>
        <begin position="147"/>
        <end position="212"/>
    </location>
</feature>
<organism evidence="6 7">
    <name type="scientific">Flavobacterium magnum</name>
    <dbReference type="NCBI Taxonomy" id="2162713"/>
    <lineage>
        <taxon>Bacteria</taxon>
        <taxon>Pseudomonadati</taxon>
        <taxon>Bacteroidota</taxon>
        <taxon>Flavobacteriia</taxon>
        <taxon>Flavobacteriales</taxon>
        <taxon>Flavobacteriaceae</taxon>
        <taxon>Flavobacterium</taxon>
    </lineage>
</organism>
<dbReference type="SUPFAM" id="SSF46894">
    <property type="entry name" value="C-terminal effector domain of the bipartite response regulators"/>
    <property type="match status" value="1"/>
</dbReference>
<feature type="modified residue" description="4-aspartylphosphate" evidence="3">
    <location>
        <position position="56"/>
    </location>
</feature>
<evidence type="ECO:0000259" key="4">
    <source>
        <dbReference type="PROSITE" id="PS50043"/>
    </source>
</evidence>
<dbReference type="RefSeq" id="WP_108372144.1">
    <property type="nucleotide sequence ID" value="NZ_CP028811.1"/>
</dbReference>
<dbReference type="EMBL" id="CP028811">
    <property type="protein sequence ID" value="AWA30802.1"/>
    <property type="molecule type" value="Genomic_DNA"/>
</dbReference>
<dbReference type="SMART" id="SM00421">
    <property type="entry name" value="HTH_LUXR"/>
    <property type="match status" value="1"/>
</dbReference>
<dbReference type="SUPFAM" id="SSF52172">
    <property type="entry name" value="CheY-like"/>
    <property type="match status" value="1"/>
</dbReference>
<dbReference type="OrthoDB" id="9797341at2"/>
<evidence type="ECO:0000256" key="2">
    <source>
        <dbReference type="ARBA" id="ARBA00023125"/>
    </source>
</evidence>
<dbReference type="Pfam" id="PF00196">
    <property type="entry name" value="GerE"/>
    <property type="match status" value="1"/>
</dbReference>
<dbReference type="InterPro" id="IPR011006">
    <property type="entry name" value="CheY-like_superfamily"/>
</dbReference>